<dbReference type="EMBL" id="CACVKT020007423">
    <property type="protein sequence ID" value="CAC5407852.1"/>
    <property type="molecule type" value="Genomic_DNA"/>
</dbReference>
<dbReference type="AlphaFoldDB" id="A0A6J8DK08"/>
<organism evidence="1 2">
    <name type="scientific">Mytilus coruscus</name>
    <name type="common">Sea mussel</name>
    <dbReference type="NCBI Taxonomy" id="42192"/>
    <lineage>
        <taxon>Eukaryota</taxon>
        <taxon>Metazoa</taxon>
        <taxon>Spiralia</taxon>
        <taxon>Lophotrochozoa</taxon>
        <taxon>Mollusca</taxon>
        <taxon>Bivalvia</taxon>
        <taxon>Autobranchia</taxon>
        <taxon>Pteriomorphia</taxon>
        <taxon>Mytilida</taxon>
        <taxon>Mytiloidea</taxon>
        <taxon>Mytilidae</taxon>
        <taxon>Mytilinae</taxon>
        <taxon>Mytilus</taxon>
    </lineage>
</organism>
<sequence length="241" mass="26392">MVIPSDEDVSVLVNIHIVVFSMVVVPSGHLLVATGDSVLKVVNPKTAKLTESIYSAFDQIITAVHLTEKNDLILGARSKGMRYSPSGSKVLIVMNLDGEIQTIWEFDRGNNPLFTYPRYITSNNKGNVGIVDWFSDGGNGRVVILSPNGNILNVYDGQPDTKTRQFGGIVATKANNFIVNDALSAMLHILDSDGKCVYRFNTTSIGIESPCYLEFSKSGTLYIGSVKLEQQNLFELTYSDC</sequence>
<keyword evidence="2" id="KW-1185">Reference proteome</keyword>
<dbReference type="OrthoDB" id="6061937at2759"/>
<dbReference type="InterPro" id="IPR011042">
    <property type="entry name" value="6-blade_b-propeller_TolB-like"/>
</dbReference>
<evidence type="ECO:0000313" key="1">
    <source>
        <dbReference type="EMBL" id="CAC5407852.1"/>
    </source>
</evidence>
<reference evidence="1 2" key="1">
    <citation type="submission" date="2020-06" db="EMBL/GenBank/DDBJ databases">
        <authorList>
            <person name="Li R."/>
            <person name="Bekaert M."/>
        </authorList>
    </citation>
    <scope>NUCLEOTIDE SEQUENCE [LARGE SCALE GENOMIC DNA]</scope>
    <source>
        <strain evidence="2">wild</strain>
    </source>
</reference>
<accession>A0A6J8DK08</accession>
<protein>
    <recommendedName>
        <fullName evidence="3">TRIM2_3</fullName>
    </recommendedName>
</protein>
<dbReference type="Proteomes" id="UP000507470">
    <property type="component" value="Unassembled WGS sequence"/>
</dbReference>
<dbReference type="SUPFAM" id="SSF63829">
    <property type="entry name" value="Calcium-dependent phosphotriesterase"/>
    <property type="match status" value="1"/>
</dbReference>
<evidence type="ECO:0000313" key="2">
    <source>
        <dbReference type="Proteomes" id="UP000507470"/>
    </source>
</evidence>
<proteinExistence type="predicted"/>
<dbReference type="Gene3D" id="2.120.10.30">
    <property type="entry name" value="TolB, C-terminal domain"/>
    <property type="match status" value="1"/>
</dbReference>
<evidence type="ECO:0008006" key="3">
    <source>
        <dbReference type="Google" id="ProtNLM"/>
    </source>
</evidence>
<name>A0A6J8DK08_MYTCO</name>
<gene>
    <name evidence="1" type="ORF">MCOR_41288</name>
</gene>